<keyword evidence="5" id="KW-0347">Helicase</keyword>
<name>J9DLA2_EDHAE</name>
<evidence type="ECO:0000256" key="7">
    <source>
        <dbReference type="ARBA" id="ARBA00047984"/>
    </source>
</evidence>
<dbReference type="AlphaFoldDB" id="J9DLA2"/>
<sequence length="1093" mass="126444">MTNKKAKLLQKYLDKKDRIKKRHDLFSEISKIDKARNSNDKNISNNKNIKKESLIKNVKNDLRIENENETINTKPRIPSEEKAKKGNYSDVNKHSLLLGENLQNNIKHEQDLELLVENEKKAVKPILNQSLTFFPIFPSESNAENQTILENWNSENIIAEQKFEESKKQIVDFRKNEKIAEFCIPDIQENSISCKESNPKEKNNLNSIVSEEKKTKMFNSAKNKINSKECKNNMNNVVINESSLKDENAANVNLSDFLDQNKKFDNTKKNLNLSLNCNLSLFDHISNKNEAQKVICKNDEIDIISMNENYETNKQHVSHKMTEKIDDNKKASITNDEKGHNTDASKKIAEKITSEDIKKNIKKDILFFKRNPKIQEQRTKLPIFYEESNIISAIRLNDVIIITGDTGSGKTTQVPQFLLENGFSGSKKICITEPRRILATTLSKRLNTELNQHLCDYKIRYEDKTSKNTIIKVMTDGILLKEVQNDILLSNYSVIIIDEVHERNVNQDILIGMLSRIIKARKEMNNELKLILMSATMVCTSILNIFDCRIGKINVECERFKVHVRYENITEKDYVTSAFKKISYILSIENGDLANVNKFKNSKFASKKLDFDQKYNKKTNKHFKNNNIDDDYISLKKINCFVENSAHKEYINDQSSGCKNVRNVYEEKNKSVIKKEPEGFFSNQLDYHREKLMDSFPKDVKNDHTANILVFLPSKEDIYKLQKMLNDEHDNINVIPLHSGLSSKQQQQIFQKTIYRKIILSTNIAESSITIPGITFVIDTGRAKFRKYICKGLFSYKIDFISKSNALQRKGRTGRDRNGICYRLYSGKMFDEFDDLPNPQIHDAQFDDILLRLKSIGIEDVKQFPFITEPSKMQHDDAVSILRGIGALDKENKITKIGRLLTKFPIKPRYGRILCIESPYTKQLALIVSIMENSFEVTKNNVNKRFFDNVCSDLIAYISIFNEYIKSENKITFCAKHNLAEHQMNEINKLYLTLLRMLDIKPTNSLRKIHSSASEQNYLVEMTDEIEAEIVKIMSCVFCDNKAVKIENNYYFKGEKVFVSQGSVDIDGEEVVFEYLIEGGKRTFMKNITLVKE</sequence>
<feature type="domain" description="Helicase ATP-binding" evidence="9">
    <location>
        <begin position="391"/>
        <end position="555"/>
    </location>
</feature>
<dbReference type="HOGENOM" id="CLU_001832_5_11_1"/>
<dbReference type="VEuPathDB" id="MicrosporidiaDB:EDEG_03428"/>
<comment type="caution">
    <text evidence="11">The sequence shown here is derived from an EMBL/GenBank/DDBJ whole genome shotgun (WGS) entry which is preliminary data.</text>
</comment>
<comment type="similarity">
    <text evidence="1">Belongs to the DEAD box helicase family. DEAH subfamily.</text>
</comment>
<dbReference type="InterPro" id="IPR011545">
    <property type="entry name" value="DEAD/DEAH_box_helicase_dom"/>
</dbReference>
<keyword evidence="6" id="KW-0067">ATP-binding</keyword>
<feature type="domain" description="Helicase C-terminal" evidence="10">
    <location>
        <begin position="692"/>
        <end position="857"/>
    </location>
</feature>
<dbReference type="Pfam" id="PF04408">
    <property type="entry name" value="WHD_HA2"/>
    <property type="match status" value="1"/>
</dbReference>
<dbReference type="InterPro" id="IPR002464">
    <property type="entry name" value="DNA/RNA_helicase_DEAH_CS"/>
</dbReference>
<dbReference type="SMART" id="SM00847">
    <property type="entry name" value="HA2"/>
    <property type="match status" value="1"/>
</dbReference>
<dbReference type="SUPFAM" id="SSF52540">
    <property type="entry name" value="P-loop containing nucleoside triphosphate hydrolases"/>
    <property type="match status" value="1"/>
</dbReference>
<evidence type="ECO:0000256" key="6">
    <source>
        <dbReference type="ARBA" id="ARBA00022840"/>
    </source>
</evidence>
<evidence type="ECO:0000256" key="5">
    <source>
        <dbReference type="ARBA" id="ARBA00022806"/>
    </source>
</evidence>
<reference evidence="12" key="2">
    <citation type="submission" date="2015-07" db="EMBL/GenBank/DDBJ databases">
        <title>Contrasting host-pathogen interactions and genome evolution in two generalist and specialist microsporidian pathogens of mosquitoes.</title>
        <authorList>
            <consortium name="The Broad Institute Genomics Platform"/>
            <consortium name="The Broad Institute Genome Sequencing Center for Infectious Disease"/>
            <person name="Cuomo C.A."/>
            <person name="Sanscrainte N.D."/>
            <person name="Goldberg J.M."/>
            <person name="Heiman D."/>
            <person name="Young S."/>
            <person name="Zeng Q."/>
            <person name="Becnel J.J."/>
            <person name="Birren B.W."/>
        </authorList>
    </citation>
    <scope>NUCLEOTIDE SEQUENCE [LARGE SCALE GENOMIC DNA]</scope>
    <source>
        <strain evidence="12">USNM 41457</strain>
    </source>
</reference>
<dbReference type="GO" id="GO:0005730">
    <property type="term" value="C:nucleolus"/>
    <property type="evidence" value="ECO:0007669"/>
    <property type="project" value="TreeGrafter"/>
</dbReference>
<dbReference type="GO" id="GO:0016787">
    <property type="term" value="F:hydrolase activity"/>
    <property type="evidence" value="ECO:0007669"/>
    <property type="project" value="UniProtKB-KW"/>
</dbReference>
<dbReference type="GO" id="GO:0000462">
    <property type="term" value="P:maturation of SSU-rRNA from tricistronic rRNA transcript (SSU-rRNA, 5.8S rRNA, LSU-rRNA)"/>
    <property type="evidence" value="ECO:0007669"/>
    <property type="project" value="TreeGrafter"/>
</dbReference>
<dbReference type="FunFam" id="3.40.50.300:FF:000637">
    <property type="entry name" value="ATP-dependent RNA helicase DHX37/DHR1"/>
    <property type="match status" value="1"/>
</dbReference>
<evidence type="ECO:0000259" key="9">
    <source>
        <dbReference type="PROSITE" id="PS51192"/>
    </source>
</evidence>
<dbReference type="Gene3D" id="3.40.50.300">
    <property type="entry name" value="P-loop containing nucleotide triphosphate hydrolases"/>
    <property type="match status" value="2"/>
</dbReference>
<dbReference type="PROSITE" id="PS51194">
    <property type="entry name" value="HELICASE_CTER"/>
    <property type="match status" value="1"/>
</dbReference>
<dbReference type="GO" id="GO:0003724">
    <property type="term" value="F:RNA helicase activity"/>
    <property type="evidence" value="ECO:0007669"/>
    <property type="project" value="UniProtKB-EC"/>
</dbReference>
<feature type="region of interest" description="Disordered" evidence="8">
    <location>
        <begin position="322"/>
        <end position="344"/>
    </location>
</feature>
<evidence type="ECO:0000259" key="10">
    <source>
        <dbReference type="PROSITE" id="PS51194"/>
    </source>
</evidence>
<dbReference type="PANTHER" id="PTHR18934:SF99">
    <property type="entry name" value="ATP-DEPENDENT RNA HELICASE DHX37-RELATED"/>
    <property type="match status" value="1"/>
</dbReference>
<dbReference type="GO" id="GO:0003723">
    <property type="term" value="F:RNA binding"/>
    <property type="evidence" value="ECO:0007669"/>
    <property type="project" value="TreeGrafter"/>
</dbReference>
<dbReference type="EMBL" id="AFBI03000088">
    <property type="protein sequence ID" value="EJW02132.1"/>
    <property type="molecule type" value="Genomic_DNA"/>
</dbReference>
<evidence type="ECO:0000256" key="2">
    <source>
        <dbReference type="ARBA" id="ARBA00012552"/>
    </source>
</evidence>
<dbReference type="InterPro" id="IPR001650">
    <property type="entry name" value="Helicase_C-like"/>
</dbReference>
<proteinExistence type="inferred from homology"/>
<dbReference type="InterPro" id="IPR014001">
    <property type="entry name" value="Helicase_ATP-bd"/>
</dbReference>
<evidence type="ECO:0000256" key="1">
    <source>
        <dbReference type="ARBA" id="ARBA00008792"/>
    </source>
</evidence>
<dbReference type="InterPro" id="IPR048333">
    <property type="entry name" value="HA2_WH"/>
</dbReference>
<dbReference type="EC" id="3.6.4.13" evidence="2"/>
<dbReference type="FunCoup" id="J9DLA2">
    <property type="interactions" value="275"/>
</dbReference>
<dbReference type="Gene3D" id="1.20.120.1080">
    <property type="match status" value="1"/>
</dbReference>
<dbReference type="SMART" id="SM00487">
    <property type="entry name" value="DEXDc"/>
    <property type="match status" value="1"/>
</dbReference>
<dbReference type="STRING" id="1003232.J9DLA2"/>
<dbReference type="PROSITE" id="PS51192">
    <property type="entry name" value="HELICASE_ATP_BIND_1"/>
    <property type="match status" value="1"/>
</dbReference>
<dbReference type="InterPro" id="IPR027417">
    <property type="entry name" value="P-loop_NTPase"/>
</dbReference>
<dbReference type="PROSITE" id="PS00690">
    <property type="entry name" value="DEAH_ATP_HELICASE"/>
    <property type="match status" value="1"/>
</dbReference>
<evidence type="ECO:0000256" key="3">
    <source>
        <dbReference type="ARBA" id="ARBA00022741"/>
    </source>
</evidence>
<dbReference type="InParanoid" id="J9DLA2"/>
<evidence type="ECO:0000256" key="4">
    <source>
        <dbReference type="ARBA" id="ARBA00022801"/>
    </source>
</evidence>
<evidence type="ECO:0000256" key="8">
    <source>
        <dbReference type="SAM" id="MobiDB-lite"/>
    </source>
</evidence>
<dbReference type="Pfam" id="PF00271">
    <property type="entry name" value="Helicase_C"/>
    <property type="match status" value="1"/>
</dbReference>
<organism evidence="11 12">
    <name type="scientific">Edhazardia aedis (strain USNM 41457)</name>
    <name type="common">Microsporidian parasite</name>
    <dbReference type="NCBI Taxonomy" id="1003232"/>
    <lineage>
        <taxon>Eukaryota</taxon>
        <taxon>Fungi</taxon>
        <taxon>Fungi incertae sedis</taxon>
        <taxon>Microsporidia</taxon>
        <taxon>Edhazardia</taxon>
    </lineage>
</organism>
<dbReference type="CDD" id="cd18791">
    <property type="entry name" value="SF2_C_RHA"/>
    <property type="match status" value="1"/>
</dbReference>
<comment type="catalytic activity">
    <reaction evidence="7">
        <text>ATP + H2O = ADP + phosphate + H(+)</text>
        <dbReference type="Rhea" id="RHEA:13065"/>
        <dbReference type="ChEBI" id="CHEBI:15377"/>
        <dbReference type="ChEBI" id="CHEBI:15378"/>
        <dbReference type="ChEBI" id="CHEBI:30616"/>
        <dbReference type="ChEBI" id="CHEBI:43474"/>
        <dbReference type="ChEBI" id="CHEBI:456216"/>
        <dbReference type="EC" id="3.6.4.13"/>
    </reaction>
</comment>
<evidence type="ECO:0000313" key="12">
    <source>
        <dbReference type="Proteomes" id="UP000003163"/>
    </source>
</evidence>
<dbReference type="InterPro" id="IPR007502">
    <property type="entry name" value="Helicase-assoc_dom"/>
</dbReference>
<dbReference type="PANTHER" id="PTHR18934">
    <property type="entry name" value="ATP-DEPENDENT RNA HELICASE"/>
    <property type="match status" value="1"/>
</dbReference>
<dbReference type="OrthoDB" id="10253254at2759"/>
<evidence type="ECO:0000313" key="11">
    <source>
        <dbReference type="EMBL" id="EJW02132.1"/>
    </source>
</evidence>
<dbReference type="Pfam" id="PF00270">
    <property type="entry name" value="DEAD"/>
    <property type="match status" value="1"/>
</dbReference>
<keyword evidence="12" id="KW-1185">Reference proteome</keyword>
<dbReference type="GO" id="GO:1990904">
    <property type="term" value="C:ribonucleoprotein complex"/>
    <property type="evidence" value="ECO:0007669"/>
    <property type="project" value="UniProtKB-ARBA"/>
</dbReference>
<reference evidence="11 12" key="1">
    <citation type="submission" date="2011-08" db="EMBL/GenBank/DDBJ databases">
        <authorList>
            <person name="Liu Z.J."/>
            <person name="Shi F.L."/>
            <person name="Lu J.Q."/>
            <person name="Li M."/>
            <person name="Wang Z.L."/>
        </authorList>
    </citation>
    <scope>NUCLEOTIDE SEQUENCE [LARGE SCALE GENOMIC DNA]</scope>
    <source>
        <strain evidence="11 12">USNM 41457</strain>
    </source>
</reference>
<protein>
    <recommendedName>
        <fullName evidence="2">RNA helicase</fullName>
        <ecNumber evidence="2">3.6.4.13</ecNumber>
    </recommendedName>
</protein>
<dbReference type="SMART" id="SM00490">
    <property type="entry name" value="HELICc"/>
    <property type="match status" value="1"/>
</dbReference>
<keyword evidence="4" id="KW-0378">Hydrolase</keyword>
<dbReference type="GO" id="GO:0005524">
    <property type="term" value="F:ATP binding"/>
    <property type="evidence" value="ECO:0007669"/>
    <property type="project" value="UniProtKB-KW"/>
</dbReference>
<dbReference type="Proteomes" id="UP000003163">
    <property type="component" value="Unassembled WGS sequence"/>
</dbReference>
<gene>
    <name evidence="11" type="ORF">EDEG_03428</name>
</gene>
<accession>J9DLA2</accession>
<keyword evidence="3" id="KW-0547">Nucleotide-binding</keyword>